<reference evidence="2" key="1">
    <citation type="journal article" date="2015" name="Microbiology">
        <title>Similarities in murine infection and immune response to Borrelia bissettii and Borrelia burgdorferi sensu stricto.</title>
        <authorList>
            <person name="Leydet B.F.Jr."/>
            <person name="Liang F.T."/>
        </authorList>
    </citation>
    <scope>NUCLEOTIDE SEQUENCE [LARGE SCALE GENOMIC DNA]</scope>
    <source>
        <strain evidence="2">CO275</strain>
        <plasmid evidence="2">unnamed</plasmid>
    </source>
</reference>
<organism evidence="2">
    <name type="scientific">Borrelia bissettiae</name>
    <name type="common">Borreliella bissettiae</name>
    <dbReference type="NCBI Taxonomy" id="64897"/>
    <lineage>
        <taxon>Bacteria</taxon>
        <taxon>Pseudomonadati</taxon>
        <taxon>Spirochaetota</taxon>
        <taxon>Spirochaetia</taxon>
        <taxon>Spirochaetales</taxon>
        <taxon>Borreliaceae</taxon>
        <taxon>Borreliella</taxon>
    </lineage>
</organism>
<name>A0A1L8Z8L0_BORBI</name>
<evidence type="ECO:0000256" key="1">
    <source>
        <dbReference type="SAM" id="Phobius"/>
    </source>
</evidence>
<feature type="transmembrane region" description="Helical" evidence="1">
    <location>
        <begin position="93"/>
        <end position="121"/>
    </location>
</feature>
<protein>
    <submittedName>
        <fullName evidence="2">Uncharacterized protein</fullName>
    </submittedName>
</protein>
<evidence type="ECO:0000313" key="2">
    <source>
        <dbReference type="EMBL" id="OJH14079.1"/>
    </source>
</evidence>
<reference evidence="2" key="2">
    <citation type="submission" date="2015-07" db="EMBL/GenBank/DDBJ databases">
        <authorList>
            <person name="Noorani M."/>
        </authorList>
    </citation>
    <scope>NUCLEOTIDE SEQUENCE</scope>
    <source>
        <strain evidence="2">CO275</strain>
        <plasmid evidence="2">unnamed</plasmid>
    </source>
</reference>
<geneLocation type="plasmid" evidence="2">
    <name>unnamed</name>
</geneLocation>
<keyword evidence="1" id="KW-0812">Transmembrane</keyword>
<dbReference type="OrthoDB" id="353024at2"/>
<dbReference type="AlphaFoldDB" id="A0A1L8Z8L0"/>
<gene>
    <name evidence="2" type="ORF">ER70_10810</name>
</gene>
<sequence length="125" mass="14885">MADNNKLNPKKISDKNLLQKNFFYNAENVKKEIFTIRENVAKEFSLLDKKIFDLESRISDLDSKIFDLEEDIKFMKKEFNKNKGFLLRKFNAFCIRIILFLLMITPFIISIVLSILIWLIAKFIK</sequence>
<keyword evidence="1" id="KW-1133">Transmembrane helix</keyword>
<accession>A0A1L8Z8L0</accession>
<proteinExistence type="predicted"/>
<keyword evidence="1" id="KW-0472">Membrane</keyword>
<dbReference type="EMBL" id="JNBW01000732">
    <property type="protein sequence ID" value="OJH14079.1"/>
    <property type="molecule type" value="Genomic_DNA"/>
</dbReference>
<comment type="caution">
    <text evidence="2">The sequence shown here is derived from an EMBL/GenBank/DDBJ whole genome shotgun (WGS) entry which is preliminary data.</text>
</comment>
<keyword evidence="2" id="KW-0614">Plasmid</keyword>